<keyword evidence="3" id="KW-1185">Reference proteome</keyword>
<gene>
    <name evidence="2" type="ORF">NT2_08_01260</name>
</gene>
<feature type="transmembrane region" description="Helical" evidence="1">
    <location>
        <begin position="25"/>
        <end position="58"/>
    </location>
</feature>
<keyword evidence="1" id="KW-0472">Membrane</keyword>
<evidence type="ECO:0000313" key="3">
    <source>
        <dbReference type="Proteomes" id="UP000016568"/>
    </source>
</evidence>
<dbReference type="EMBL" id="BASZ01000008">
    <property type="protein sequence ID" value="GAD50339.1"/>
    <property type="molecule type" value="Genomic_DNA"/>
</dbReference>
<evidence type="ECO:0008006" key="4">
    <source>
        <dbReference type="Google" id="ProtNLM"/>
    </source>
</evidence>
<keyword evidence="1" id="KW-0812">Transmembrane</keyword>
<feature type="transmembrane region" description="Helical" evidence="1">
    <location>
        <begin position="93"/>
        <end position="114"/>
    </location>
</feature>
<dbReference type="AlphaFoldDB" id="U2ZYA5"/>
<evidence type="ECO:0000256" key="1">
    <source>
        <dbReference type="SAM" id="Phobius"/>
    </source>
</evidence>
<reference evidence="2 3" key="1">
    <citation type="submission" date="2013-09" db="EMBL/GenBank/DDBJ databases">
        <title>Whole genome shotgun sequence of Novosphingobium tardaugens NBRC 16725.</title>
        <authorList>
            <person name="Isaki S."/>
            <person name="Hosoyama A."/>
            <person name="Tsuchikane K."/>
            <person name="Katsumata H."/>
            <person name="Ando Y."/>
            <person name="Yamazaki S."/>
            <person name="Fujita N."/>
        </authorList>
    </citation>
    <scope>NUCLEOTIDE SEQUENCE [LARGE SCALE GENOMIC DNA]</scope>
    <source>
        <strain evidence="2 3">NBRC 16725</strain>
    </source>
</reference>
<dbReference type="RefSeq" id="WP_021691157.1">
    <property type="nucleotide sequence ID" value="NZ_BASZ01000008.1"/>
</dbReference>
<evidence type="ECO:0000313" key="2">
    <source>
        <dbReference type="EMBL" id="GAD50339.1"/>
    </source>
</evidence>
<name>U2ZYA5_9SPHN</name>
<dbReference type="KEGG" id="ntd:EGO55_03535"/>
<dbReference type="eggNOG" id="ENOG50344RT">
    <property type="taxonomic scope" value="Bacteria"/>
</dbReference>
<proteinExistence type="predicted"/>
<organism evidence="2 3">
    <name type="scientific">Caenibius tardaugens NBRC 16725</name>
    <dbReference type="NCBI Taxonomy" id="1219035"/>
    <lineage>
        <taxon>Bacteria</taxon>
        <taxon>Pseudomonadati</taxon>
        <taxon>Pseudomonadota</taxon>
        <taxon>Alphaproteobacteria</taxon>
        <taxon>Sphingomonadales</taxon>
        <taxon>Erythrobacteraceae</taxon>
        <taxon>Caenibius</taxon>
    </lineage>
</organism>
<keyword evidence="1" id="KW-1133">Transmembrane helix</keyword>
<feature type="transmembrane region" description="Helical" evidence="1">
    <location>
        <begin position="70"/>
        <end position="87"/>
    </location>
</feature>
<dbReference type="OrthoDB" id="7597197at2"/>
<protein>
    <recommendedName>
        <fullName evidence="4">DUF1097 domain-containing protein</fullName>
    </recommendedName>
</protein>
<sequence length="176" mass="17743">MASVSDPIVEEAPAAQGLTPAKGFAVLIGVIVAVAALIGIGVALELSALYAGFLFALYWTGLCHADFKQFVPALVGSLGGLGLAYGLSALPVALGGAGMALALALVLLAIYAIIMGWVPVLVNNAFMLFLTVGSIPVLHEQTTLGAMAWAVVVAAVYLGALVMLGKKLAARQAPAA</sequence>
<feature type="transmembrane region" description="Helical" evidence="1">
    <location>
        <begin position="144"/>
        <end position="164"/>
    </location>
</feature>
<dbReference type="Proteomes" id="UP000016568">
    <property type="component" value="Unassembled WGS sequence"/>
</dbReference>
<comment type="caution">
    <text evidence="2">The sequence shown here is derived from an EMBL/GenBank/DDBJ whole genome shotgun (WGS) entry which is preliminary data.</text>
</comment>
<accession>U2ZYA5</accession>